<keyword evidence="3" id="KW-1185">Reference proteome</keyword>
<feature type="chain" id="PRO_5047035099" evidence="1">
    <location>
        <begin position="20"/>
        <end position="70"/>
    </location>
</feature>
<gene>
    <name evidence="2" type="ORF">K0O64_09375</name>
</gene>
<evidence type="ECO:0000313" key="3">
    <source>
        <dbReference type="Proteomes" id="UP000825367"/>
    </source>
</evidence>
<dbReference type="Proteomes" id="UP000825367">
    <property type="component" value="Chromosome"/>
</dbReference>
<sequence length="70" mass="7098">MLTPSLRWLLVATGPAALAARVEPPASLLVECGDAPDWAVSACATADPLANAAPMPSVIAPVLNQAYGSR</sequence>
<dbReference type="EMBL" id="CP080333">
    <property type="protein sequence ID" value="QYL18676.1"/>
    <property type="molecule type" value="Genomic_DNA"/>
</dbReference>
<proteinExistence type="predicted"/>
<name>A0ABX8VRM0_9MYCO</name>
<keyword evidence="1" id="KW-0732">Signal</keyword>
<feature type="signal peptide" evidence="1">
    <location>
        <begin position="1"/>
        <end position="19"/>
    </location>
</feature>
<dbReference type="RefSeq" id="WP_164520044.1">
    <property type="nucleotide sequence ID" value="NZ_BAAAVX010000034.1"/>
</dbReference>
<organism evidence="2 3">
    <name type="scientific">Mycolicibacterium pallens</name>
    <dbReference type="NCBI Taxonomy" id="370524"/>
    <lineage>
        <taxon>Bacteria</taxon>
        <taxon>Bacillati</taxon>
        <taxon>Actinomycetota</taxon>
        <taxon>Actinomycetes</taxon>
        <taxon>Mycobacteriales</taxon>
        <taxon>Mycobacteriaceae</taxon>
        <taxon>Mycolicibacterium</taxon>
    </lineage>
</organism>
<protein>
    <submittedName>
        <fullName evidence="2">Uncharacterized protein</fullName>
    </submittedName>
</protein>
<accession>A0ABX8VRM0</accession>
<evidence type="ECO:0000313" key="2">
    <source>
        <dbReference type="EMBL" id="QYL18676.1"/>
    </source>
</evidence>
<reference evidence="2 3" key="1">
    <citation type="submission" date="2021-07" db="EMBL/GenBank/DDBJ databases">
        <title>Whole genome sequencing of non-tuberculosis mycobacteria type-strains.</title>
        <authorList>
            <person name="Igarashi Y."/>
            <person name="Osugi A."/>
            <person name="Mitarai S."/>
        </authorList>
    </citation>
    <scope>NUCLEOTIDE SEQUENCE [LARGE SCALE GENOMIC DNA]</scope>
    <source>
        <strain evidence="2 3">JCM 16370</strain>
    </source>
</reference>
<evidence type="ECO:0000256" key="1">
    <source>
        <dbReference type="SAM" id="SignalP"/>
    </source>
</evidence>